<dbReference type="Pfam" id="PF00085">
    <property type="entry name" value="Thioredoxin"/>
    <property type="match status" value="1"/>
</dbReference>
<feature type="region of interest" description="Disordered" evidence="9">
    <location>
        <begin position="183"/>
        <end position="214"/>
    </location>
</feature>
<evidence type="ECO:0000256" key="9">
    <source>
        <dbReference type="SAM" id="MobiDB-lite"/>
    </source>
</evidence>
<evidence type="ECO:0000256" key="3">
    <source>
        <dbReference type="ARBA" id="ARBA00022729"/>
    </source>
</evidence>
<comment type="subcellular location">
    <subcellularLocation>
        <location evidence="1">Endoplasmic reticulum membrane</location>
        <topology evidence="1">Single-pass membrane protein</topology>
    </subcellularLocation>
</comment>
<evidence type="ECO:0000313" key="13">
    <source>
        <dbReference type="Proteomes" id="UP000272942"/>
    </source>
</evidence>
<evidence type="ECO:0000259" key="11">
    <source>
        <dbReference type="PROSITE" id="PS51352"/>
    </source>
</evidence>
<dbReference type="SUPFAM" id="SSF52833">
    <property type="entry name" value="Thioredoxin-like"/>
    <property type="match status" value="1"/>
</dbReference>
<evidence type="ECO:0000256" key="8">
    <source>
        <dbReference type="ARBA" id="ARBA00023284"/>
    </source>
</evidence>
<keyword evidence="10" id="KW-0812">Transmembrane</keyword>
<reference evidence="12 13" key="2">
    <citation type="submission" date="2018-11" db="EMBL/GenBank/DDBJ databases">
        <authorList>
            <consortium name="Pathogen Informatics"/>
        </authorList>
    </citation>
    <scope>NUCLEOTIDE SEQUENCE [LARGE SCALE GENOMIC DNA]</scope>
    <source>
        <strain evidence="12 13">Egypt</strain>
    </source>
</reference>
<evidence type="ECO:0000256" key="10">
    <source>
        <dbReference type="SAM" id="Phobius"/>
    </source>
</evidence>
<keyword evidence="10" id="KW-0472">Membrane</keyword>
<evidence type="ECO:0000256" key="1">
    <source>
        <dbReference type="ARBA" id="ARBA00004389"/>
    </source>
</evidence>
<feature type="transmembrane region" description="Helical" evidence="10">
    <location>
        <begin position="153"/>
        <end position="175"/>
    </location>
</feature>
<dbReference type="PANTHER" id="PTHR46107:SF3">
    <property type="entry name" value="THIOREDOXIN DOMAIN-CONTAINING PROTEIN"/>
    <property type="match status" value="1"/>
</dbReference>
<keyword evidence="6 10" id="KW-1133">Transmembrane helix</keyword>
<dbReference type="OrthoDB" id="7869097at2759"/>
<dbReference type="InterPro" id="IPR036249">
    <property type="entry name" value="Thioredoxin-like_sf"/>
</dbReference>
<dbReference type="EMBL" id="UZAN01042158">
    <property type="protein sequence ID" value="VDP75176.1"/>
    <property type="molecule type" value="Genomic_DNA"/>
</dbReference>
<dbReference type="Gene3D" id="3.40.30.10">
    <property type="entry name" value="Glutaredoxin"/>
    <property type="match status" value="1"/>
</dbReference>
<keyword evidence="3" id="KW-0732">Signal</keyword>
<keyword evidence="4" id="KW-0256">Endoplasmic reticulum</keyword>
<dbReference type="InterPro" id="IPR013766">
    <property type="entry name" value="Thioredoxin_domain"/>
</dbReference>
<dbReference type="AlphaFoldDB" id="A0A183AEC2"/>
<dbReference type="PANTHER" id="PTHR46107">
    <property type="entry name" value="DUMPY: SHORTER THAN WILD-TYPE"/>
    <property type="match status" value="1"/>
</dbReference>
<gene>
    <name evidence="12" type="ORF">ECPE_LOCUS5307</name>
</gene>
<keyword evidence="7" id="KW-1015">Disulfide bond</keyword>
<evidence type="ECO:0000256" key="5">
    <source>
        <dbReference type="ARBA" id="ARBA00022982"/>
    </source>
</evidence>
<accession>A0A183AEC2</accession>
<name>A0A183AEC2_9TREM</name>
<dbReference type="PROSITE" id="PS51352">
    <property type="entry name" value="THIOREDOXIN_2"/>
    <property type="match status" value="1"/>
</dbReference>
<proteinExistence type="predicted"/>
<evidence type="ECO:0000256" key="4">
    <source>
        <dbReference type="ARBA" id="ARBA00022824"/>
    </source>
</evidence>
<keyword evidence="2" id="KW-0813">Transport</keyword>
<dbReference type="InterPro" id="IPR052454">
    <property type="entry name" value="TMX_domain-containing"/>
</dbReference>
<evidence type="ECO:0000256" key="7">
    <source>
        <dbReference type="ARBA" id="ARBA00023157"/>
    </source>
</evidence>
<reference evidence="14" key="1">
    <citation type="submission" date="2016-06" db="UniProtKB">
        <authorList>
            <consortium name="WormBaseParasite"/>
        </authorList>
    </citation>
    <scope>IDENTIFICATION</scope>
</reference>
<evidence type="ECO:0000313" key="12">
    <source>
        <dbReference type="EMBL" id="VDP75176.1"/>
    </source>
</evidence>
<protein>
    <submittedName>
        <fullName evidence="14">Thioredoxin domain-containing protein</fullName>
    </submittedName>
</protein>
<keyword evidence="5" id="KW-0249">Electron transport</keyword>
<evidence type="ECO:0000313" key="14">
    <source>
        <dbReference type="WBParaSite" id="ECPE_0000532001-mRNA-1"/>
    </source>
</evidence>
<keyword evidence="13" id="KW-1185">Reference proteome</keyword>
<dbReference type="GO" id="GO:0005789">
    <property type="term" value="C:endoplasmic reticulum membrane"/>
    <property type="evidence" value="ECO:0007669"/>
    <property type="project" value="UniProtKB-SubCell"/>
</dbReference>
<dbReference type="GO" id="GO:0015036">
    <property type="term" value="F:disulfide oxidoreductase activity"/>
    <property type="evidence" value="ECO:0007669"/>
    <property type="project" value="TreeGrafter"/>
</dbReference>
<organism evidence="14">
    <name type="scientific">Echinostoma caproni</name>
    <dbReference type="NCBI Taxonomy" id="27848"/>
    <lineage>
        <taxon>Eukaryota</taxon>
        <taxon>Metazoa</taxon>
        <taxon>Spiralia</taxon>
        <taxon>Lophotrochozoa</taxon>
        <taxon>Platyhelminthes</taxon>
        <taxon>Trematoda</taxon>
        <taxon>Digenea</taxon>
        <taxon>Plagiorchiida</taxon>
        <taxon>Echinostomata</taxon>
        <taxon>Echinostomatoidea</taxon>
        <taxon>Echinostomatidae</taxon>
        <taxon>Echinostoma</taxon>
    </lineage>
</organism>
<sequence length="214" mass="24052">MAPDQSEVITQILENKSSPKAIIAGQTRQPNYAPWCPACRQFGPIWEDFSRTPNMGVQIAAIDVTESPVLSFLFFINRLPTIFHAKNGVYRQYDGSRTLDDLKTYVFENGYTTVTPVPWYFSPSSRHMQFFCHFMDLGLAITQTHQALVDAGYPFYLSLIMIAVGTVCVGLILGVNVDEDVDDDKSQQQTVDATGEHEDEATVRHRTADHDVLE</sequence>
<dbReference type="Proteomes" id="UP000272942">
    <property type="component" value="Unassembled WGS sequence"/>
</dbReference>
<evidence type="ECO:0000256" key="6">
    <source>
        <dbReference type="ARBA" id="ARBA00022989"/>
    </source>
</evidence>
<evidence type="ECO:0000256" key="2">
    <source>
        <dbReference type="ARBA" id="ARBA00022448"/>
    </source>
</evidence>
<feature type="domain" description="Thioredoxin" evidence="11">
    <location>
        <begin position="1"/>
        <end position="111"/>
    </location>
</feature>
<dbReference type="WBParaSite" id="ECPE_0000532001-mRNA-1">
    <property type="protein sequence ID" value="ECPE_0000532001-mRNA-1"/>
    <property type="gene ID" value="ECPE_0000532001"/>
</dbReference>
<keyword evidence="8" id="KW-0676">Redox-active center</keyword>
<feature type="compositionally biased region" description="Basic and acidic residues" evidence="9">
    <location>
        <begin position="194"/>
        <end position="214"/>
    </location>
</feature>